<dbReference type="InterPro" id="IPR011011">
    <property type="entry name" value="Znf_FYVE_PHD"/>
</dbReference>
<dbReference type="PANTHER" id="PTHR43102">
    <property type="entry name" value="SLR1143 PROTEIN"/>
    <property type="match status" value="1"/>
</dbReference>
<feature type="region of interest" description="Disordered" evidence="5">
    <location>
        <begin position="503"/>
        <end position="522"/>
    </location>
</feature>
<dbReference type="EnsemblProtists" id="PYU1_T001508">
    <property type="protein sequence ID" value="PYU1_T001508"/>
    <property type="gene ID" value="PYU1_G001508"/>
</dbReference>
<dbReference type="InterPro" id="IPR013083">
    <property type="entry name" value="Znf_RING/FYVE/PHD"/>
</dbReference>
<dbReference type="PANTHER" id="PTHR43102:SF2">
    <property type="entry name" value="GAF DOMAIN-CONTAINING PROTEIN"/>
    <property type="match status" value="1"/>
</dbReference>
<keyword evidence="8" id="KW-1185">Reference proteome</keyword>
<dbReference type="HOGENOM" id="CLU_522255_0_0_1"/>
<dbReference type="EMBL" id="GL376626">
    <property type="status" value="NOT_ANNOTATED_CDS"/>
    <property type="molecule type" value="Genomic_DNA"/>
</dbReference>
<dbReference type="InterPro" id="IPR000306">
    <property type="entry name" value="Znf_FYVE"/>
</dbReference>
<dbReference type="AlphaFoldDB" id="K3W967"/>
<dbReference type="Pfam" id="PF01363">
    <property type="entry name" value="FYVE"/>
    <property type="match status" value="1"/>
</dbReference>
<evidence type="ECO:0000313" key="7">
    <source>
        <dbReference type="EnsemblProtists" id="PYU1_T001508"/>
    </source>
</evidence>
<dbReference type="SUPFAM" id="SSF57903">
    <property type="entry name" value="FYVE/PHD zinc finger"/>
    <property type="match status" value="1"/>
</dbReference>
<keyword evidence="1" id="KW-0479">Metal-binding</keyword>
<dbReference type="Proteomes" id="UP000019132">
    <property type="component" value="Unassembled WGS sequence"/>
</dbReference>
<dbReference type="VEuPathDB" id="FungiDB:PYU1_G001508"/>
<evidence type="ECO:0000256" key="1">
    <source>
        <dbReference type="ARBA" id="ARBA00022723"/>
    </source>
</evidence>
<feature type="domain" description="FYVE-type" evidence="6">
    <location>
        <begin position="367"/>
        <end position="421"/>
    </location>
</feature>
<dbReference type="InParanoid" id="K3W967"/>
<keyword evidence="2 4" id="KW-0863">Zinc-finger</keyword>
<dbReference type="SMART" id="SM00064">
    <property type="entry name" value="FYVE"/>
    <property type="match status" value="1"/>
</dbReference>
<proteinExistence type="predicted"/>
<reference evidence="8" key="1">
    <citation type="journal article" date="2010" name="Genome Biol.">
        <title>Genome sequence of the necrotrophic plant pathogen Pythium ultimum reveals original pathogenicity mechanisms and effector repertoire.</title>
        <authorList>
            <person name="Levesque C.A."/>
            <person name="Brouwer H."/>
            <person name="Cano L."/>
            <person name="Hamilton J.P."/>
            <person name="Holt C."/>
            <person name="Huitema E."/>
            <person name="Raffaele S."/>
            <person name="Robideau G.P."/>
            <person name="Thines M."/>
            <person name="Win J."/>
            <person name="Zerillo M.M."/>
            <person name="Beakes G.W."/>
            <person name="Boore J.L."/>
            <person name="Busam D."/>
            <person name="Dumas B."/>
            <person name="Ferriera S."/>
            <person name="Fuerstenberg S.I."/>
            <person name="Gachon C.M."/>
            <person name="Gaulin E."/>
            <person name="Govers F."/>
            <person name="Grenville-Briggs L."/>
            <person name="Horner N."/>
            <person name="Hostetler J."/>
            <person name="Jiang R.H."/>
            <person name="Johnson J."/>
            <person name="Krajaejun T."/>
            <person name="Lin H."/>
            <person name="Meijer H.J."/>
            <person name="Moore B."/>
            <person name="Morris P."/>
            <person name="Phuntmart V."/>
            <person name="Puiu D."/>
            <person name="Shetty J."/>
            <person name="Stajich J.E."/>
            <person name="Tripathy S."/>
            <person name="Wawra S."/>
            <person name="van West P."/>
            <person name="Whitty B.R."/>
            <person name="Coutinho P.M."/>
            <person name="Henrissat B."/>
            <person name="Martin F."/>
            <person name="Thomas P.D."/>
            <person name="Tyler B.M."/>
            <person name="De Vries R.P."/>
            <person name="Kamoun S."/>
            <person name="Yandell M."/>
            <person name="Tisserat N."/>
            <person name="Buell C.R."/>
        </authorList>
    </citation>
    <scope>NUCLEOTIDE SEQUENCE</scope>
    <source>
        <strain evidence="8">DAOM:BR144</strain>
    </source>
</reference>
<reference evidence="8" key="2">
    <citation type="submission" date="2010-04" db="EMBL/GenBank/DDBJ databases">
        <authorList>
            <person name="Buell R."/>
            <person name="Hamilton J."/>
            <person name="Hostetler J."/>
        </authorList>
    </citation>
    <scope>NUCLEOTIDE SEQUENCE [LARGE SCALE GENOMIC DNA]</scope>
    <source>
        <strain evidence="8">DAOM:BR144</strain>
    </source>
</reference>
<accession>K3W967</accession>
<evidence type="ECO:0000256" key="5">
    <source>
        <dbReference type="SAM" id="MobiDB-lite"/>
    </source>
</evidence>
<evidence type="ECO:0000256" key="2">
    <source>
        <dbReference type="ARBA" id="ARBA00022771"/>
    </source>
</evidence>
<sequence>MGSSRSNSLTSSFLSTAGGKRVSFSSLSSPTGVSKTMPLPSCYVPVPMNPEAAAALEHDILLASSYSNSSLLYDDSALFEMARAAKKKVESAAKRQVMVGKWKPLVFAGQDCHVFESRTKAKDQYSVVAKLNLPCSLHEIMSVFSSETSSDFHRSMVMLFGELYVYGLNVRSVDCAPYRRSSWAGRSSSKMRRSSHPLDPSKFHVPHPSAMSSSSKLAVNAVSLLMRHHLMWRQQNMSFVDYVEEKFDAKSVTRVLQTMDAHDDESERTSPLEAHESQRHMRGLRGLLAGYVLQEDSEEKFTRLFFYASHKNPDTVKHSKLIPSVVQLLREMAMKLCKLESIVLRRRLGFYPMVAPSEVALLQTACCASCHLPFSVLRKKHFCYLCGQYTCRKCSKVEDIEKVLGMIDRRRVCVSCVRRVSYCVFTMADDKYQQSQKAKSLSDNSDLTNVPEEEFPPILAEDDLALTEIEDLAVPEDYYASNDVTMEKMSKYMKKVLERNVGFPRRNPVGAGEESSEEREIA</sequence>
<protein>
    <recommendedName>
        <fullName evidence="6">FYVE-type domain-containing protein</fullName>
    </recommendedName>
</protein>
<evidence type="ECO:0000313" key="8">
    <source>
        <dbReference type="Proteomes" id="UP000019132"/>
    </source>
</evidence>
<dbReference type="eggNOG" id="ENOG502SJPF">
    <property type="taxonomic scope" value="Eukaryota"/>
</dbReference>
<evidence type="ECO:0000256" key="4">
    <source>
        <dbReference type="PROSITE-ProRule" id="PRU00091"/>
    </source>
</evidence>
<keyword evidence="3" id="KW-0862">Zinc</keyword>
<evidence type="ECO:0000259" key="6">
    <source>
        <dbReference type="PROSITE" id="PS50178"/>
    </source>
</evidence>
<dbReference type="GO" id="GO:0008270">
    <property type="term" value="F:zinc ion binding"/>
    <property type="evidence" value="ECO:0007669"/>
    <property type="project" value="UniProtKB-KW"/>
</dbReference>
<dbReference type="CDD" id="cd00065">
    <property type="entry name" value="FYVE_like_SF"/>
    <property type="match status" value="1"/>
</dbReference>
<dbReference type="Gene3D" id="3.30.40.10">
    <property type="entry name" value="Zinc/RING finger domain, C3HC4 (zinc finger)"/>
    <property type="match status" value="1"/>
</dbReference>
<reference evidence="7" key="3">
    <citation type="submission" date="2015-02" db="UniProtKB">
        <authorList>
            <consortium name="EnsemblProtists"/>
        </authorList>
    </citation>
    <scope>IDENTIFICATION</scope>
    <source>
        <strain evidence="7">DAOM BR144</strain>
    </source>
</reference>
<dbReference type="PROSITE" id="PS50178">
    <property type="entry name" value="ZF_FYVE"/>
    <property type="match status" value="1"/>
</dbReference>
<organism evidence="7 8">
    <name type="scientific">Globisporangium ultimum (strain ATCC 200006 / CBS 805.95 / DAOM BR144)</name>
    <name type="common">Pythium ultimum</name>
    <dbReference type="NCBI Taxonomy" id="431595"/>
    <lineage>
        <taxon>Eukaryota</taxon>
        <taxon>Sar</taxon>
        <taxon>Stramenopiles</taxon>
        <taxon>Oomycota</taxon>
        <taxon>Peronosporomycetes</taxon>
        <taxon>Pythiales</taxon>
        <taxon>Pythiaceae</taxon>
        <taxon>Globisporangium</taxon>
    </lineage>
</organism>
<dbReference type="InterPro" id="IPR017455">
    <property type="entry name" value="Znf_FYVE-rel"/>
</dbReference>
<name>K3W967_GLOUD</name>
<evidence type="ECO:0000256" key="3">
    <source>
        <dbReference type="ARBA" id="ARBA00022833"/>
    </source>
</evidence>